<sequence>MVLMVLVINKETCTTLMRRQHLNSNIRVRNFTRNEIIRYYIGI</sequence>
<dbReference type="EMBL" id="GGEC01071883">
    <property type="protein sequence ID" value="MBX52367.1"/>
    <property type="molecule type" value="Transcribed_RNA"/>
</dbReference>
<organism evidence="1">
    <name type="scientific">Rhizophora mucronata</name>
    <name type="common">Asiatic mangrove</name>
    <dbReference type="NCBI Taxonomy" id="61149"/>
    <lineage>
        <taxon>Eukaryota</taxon>
        <taxon>Viridiplantae</taxon>
        <taxon>Streptophyta</taxon>
        <taxon>Embryophyta</taxon>
        <taxon>Tracheophyta</taxon>
        <taxon>Spermatophyta</taxon>
        <taxon>Magnoliopsida</taxon>
        <taxon>eudicotyledons</taxon>
        <taxon>Gunneridae</taxon>
        <taxon>Pentapetalae</taxon>
        <taxon>rosids</taxon>
        <taxon>fabids</taxon>
        <taxon>Malpighiales</taxon>
        <taxon>Rhizophoraceae</taxon>
        <taxon>Rhizophora</taxon>
    </lineage>
</organism>
<name>A0A2P2PCA7_RHIMU</name>
<dbReference type="AlphaFoldDB" id="A0A2P2PCA7"/>
<reference evidence="1" key="1">
    <citation type="submission" date="2018-02" db="EMBL/GenBank/DDBJ databases">
        <title>Rhizophora mucronata_Transcriptome.</title>
        <authorList>
            <person name="Meera S.P."/>
            <person name="Sreeshan A."/>
            <person name="Augustine A."/>
        </authorList>
    </citation>
    <scope>NUCLEOTIDE SEQUENCE</scope>
    <source>
        <tissue evidence="1">Leaf</tissue>
    </source>
</reference>
<accession>A0A2P2PCA7</accession>
<evidence type="ECO:0000313" key="1">
    <source>
        <dbReference type="EMBL" id="MBX52367.1"/>
    </source>
</evidence>
<protein>
    <submittedName>
        <fullName evidence="1">Uncharacterized protein</fullName>
    </submittedName>
</protein>
<proteinExistence type="predicted"/>